<sequence length="89" mass="9652">MKEKTFLITAETGVHARPATLLVNKAGQFESKLEIVYKDKKVNLKSIMGVMSLGIPKGSEIKVIANGSDEEAAIKGIEEVIKEHLGENS</sequence>
<gene>
    <name evidence="9" type="ORF">CQU01_00100</name>
</gene>
<dbReference type="CDD" id="cd00367">
    <property type="entry name" value="PTS-HPr_like"/>
    <property type="match status" value="1"/>
</dbReference>
<dbReference type="PANTHER" id="PTHR33705">
    <property type="entry name" value="PHOSPHOCARRIER PROTEIN HPR"/>
    <property type="match status" value="1"/>
</dbReference>
<protein>
    <recommendedName>
        <fullName evidence="4">Phosphocarrier protein HPr</fullName>
    </recommendedName>
</protein>
<comment type="function">
    <text evidence="1">General (non sugar-specific) component of the phosphoenolpyruvate-dependent sugar phosphotransferase system (sugar PTS). This major carbohydrate active-transport system catalyzes the phosphorylation of incoming sugar substrates concomitantly with their translocation across the cell membrane. The phosphoryl group from phosphoenolpyruvate (PEP) is transferred to the phosphoryl carrier protein HPr by enzyme I. Phospho-HPr then transfers it to the PTS EIIA domain.</text>
</comment>
<dbReference type="InterPro" id="IPR001020">
    <property type="entry name" value="PTS_HPr_His_P_site"/>
</dbReference>
<evidence type="ECO:0000256" key="4">
    <source>
        <dbReference type="ARBA" id="ARBA00020422"/>
    </source>
</evidence>
<dbReference type="PROSITE" id="PS00369">
    <property type="entry name" value="PTS_HPR_HIS"/>
    <property type="match status" value="1"/>
</dbReference>
<dbReference type="InterPro" id="IPR002114">
    <property type="entry name" value="PTS_HPr_Ser_P_site"/>
</dbReference>
<dbReference type="InterPro" id="IPR050399">
    <property type="entry name" value="HPr"/>
</dbReference>
<keyword evidence="7" id="KW-0598">Phosphotransferase system</keyword>
<dbReference type="Pfam" id="PF00381">
    <property type="entry name" value="PTS-HPr"/>
    <property type="match status" value="1"/>
</dbReference>
<evidence type="ECO:0000256" key="1">
    <source>
        <dbReference type="ARBA" id="ARBA00003681"/>
    </source>
</evidence>
<dbReference type="GO" id="GO:0009401">
    <property type="term" value="P:phosphoenolpyruvate-dependent sugar phosphotransferase system"/>
    <property type="evidence" value="ECO:0007669"/>
    <property type="project" value="UniProtKB-KW"/>
</dbReference>
<dbReference type="NCBIfam" id="NF010352">
    <property type="entry name" value="PRK13780.1"/>
    <property type="match status" value="1"/>
</dbReference>
<dbReference type="SUPFAM" id="SSF55594">
    <property type="entry name" value="HPr-like"/>
    <property type="match status" value="1"/>
</dbReference>
<dbReference type="NCBIfam" id="TIGR01003">
    <property type="entry name" value="PTS_HPr_family"/>
    <property type="match status" value="1"/>
</dbReference>
<comment type="subcellular location">
    <subcellularLocation>
        <location evidence="2">Cytoplasm</location>
    </subcellularLocation>
</comment>
<evidence type="ECO:0000313" key="9">
    <source>
        <dbReference type="EMBL" id="GEN29772.1"/>
    </source>
</evidence>
<accession>A0A511UXA6</accession>
<evidence type="ECO:0000313" key="10">
    <source>
        <dbReference type="Proteomes" id="UP000321491"/>
    </source>
</evidence>
<organism evidence="9 10">
    <name type="scientific">Cerasibacillus quisquiliarum</name>
    <dbReference type="NCBI Taxonomy" id="227865"/>
    <lineage>
        <taxon>Bacteria</taxon>
        <taxon>Bacillati</taxon>
        <taxon>Bacillota</taxon>
        <taxon>Bacilli</taxon>
        <taxon>Bacillales</taxon>
        <taxon>Bacillaceae</taxon>
        <taxon>Cerasibacillus</taxon>
    </lineage>
</organism>
<dbReference type="InterPro" id="IPR035895">
    <property type="entry name" value="HPr-like_sf"/>
</dbReference>
<feature type="domain" description="HPr" evidence="8">
    <location>
        <begin position="1"/>
        <end position="88"/>
    </location>
</feature>
<proteinExistence type="inferred from homology"/>
<dbReference type="AlphaFoldDB" id="A0A511UXA6"/>
<keyword evidence="5" id="KW-0963">Cytoplasm</keyword>
<dbReference type="RefSeq" id="WP_146934043.1">
    <property type="nucleotide sequence ID" value="NZ_BJXW01000001.1"/>
</dbReference>
<evidence type="ECO:0000256" key="6">
    <source>
        <dbReference type="ARBA" id="ARBA00022597"/>
    </source>
</evidence>
<dbReference type="InterPro" id="IPR000032">
    <property type="entry name" value="HPr-like"/>
</dbReference>
<keyword evidence="6" id="KW-0813">Transport</keyword>
<keyword evidence="6" id="KW-0762">Sugar transport</keyword>
<evidence type="ECO:0000259" key="8">
    <source>
        <dbReference type="PROSITE" id="PS51350"/>
    </source>
</evidence>
<reference evidence="9 10" key="1">
    <citation type="submission" date="2019-07" db="EMBL/GenBank/DDBJ databases">
        <title>Whole genome shotgun sequence of Cerasibacillus quisquiliarum NBRC 102429.</title>
        <authorList>
            <person name="Hosoyama A."/>
            <person name="Uohara A."/>
            <person name="Ohji S."/>
            <person name="Ichikawa N."/>
        </authorList>
    </citation>
    <scope>NUCLEOTIDE SEQUENCE [LARGE SCALE GENOMIC DNA]</scope>
    <source>
        <strain evidence="9 10">NBRC 102429</strain>
    </source>
</reference>
<dbReference type="PROSITE" id="PS51350">
    <property type="entry name" value="PTS_HPR_DOM"/>
    <property type="match status" value="1"/>
</dbReference>
<keyword evidence="10" id="KW-1185">Reference proteome</keyword>
<dbReference type="EMBL" id="BJXW01000001">
    <property type="protein sequence ID" value="GEN29772.1"/>
    <property type="molecule type" value="Genomic_DNA"/>
</dbReference>
<comment type="caution">
    <text evidence="9">The sequence shown here is derived from an EMBL/GenBank/DDBJ whole genome shotgun (WGS) entry which is preliminary data.</text>
</comment>
<evidence type="ECO:0000256" key="5">
    <source>
        <dbReference type="ARBA" id="ARBA00022490"/>
    </source>
</evidence>
<dbReference type="PANTHER" id="PTHR33705:SF2">
    <property type="entry name" value="PHOSPHOCARRIER PROTEIN NPR"/>
    <property type="match status" value="1"/>
</dbReference>
<dbReference type="Proteomes" id="UP000321491">
    <property type="component" value="Unassembled WGS sequence"/>
</dbReference>
<dbReference type="Gene3D" id="3.30.1340.10">
    <property type="entry name" value="HPr-like"/>
    <property type="match status" value="1"/>
</dbReference>
<dbReference type="OrthoDB" id="9809047at2"/>
<evidence type="ECO:0000256" key="2">
    <source>
        <dbReference type="ARBA" id="ARBA00004496"/>
    </source>
</evidence>
<evidence type="ECO:0000256" key="3">
    <source>
        <dbReference type="ARBA" id="ARBA00010736"/>
    </source>
</evidence>
<dbReference type="GO" id="GO:0005737">
    <property type="term" value="C:cytoplasm"/>
    <property type="evidence" value="ECO:0007669"/>
    <property type="project" value="UniProtKB-SubCell"/>
</dbReference>
<dbReference type="PRINTS" id="PR00107">
    <property type="entry name" value="PHOSPHOCPHPR"/>
</dbReference>
<dbReference type="PROSITE" id="PS00589">
    <property type="entry name" value="PTS_HPR_SER"/>
    <property type="match status" value="1"/>
</dbReference>
<name>A0A511UXA6_9BACI</name>
<comment type="similarity">
    <text evidence="3">Belongs to the HPr family.</text>
</comment>
<evidence type="ECO:0000256" key="7">
    <source>
        <dbReference type="ARBA" id="ARBA00022683"/>
    </source>
</evidence>